<dbReference type="AlphaFoldDB" id="A0A5C6G5I7"/>
<evidence type="ECO:0000313" key="1">
    <source>
        <dbReference type="EMBL" id="TWU71778.1"/>
    </source>
</evidence>
<comment type="caution">
    <text evidence="1">The sequence shown here is derived from an EMBL/GenBank/DDBJ whole genome shotgun (WGS) entry which is preliminary data.</text>
</comment>
<dbReference type="InterPro" id="IPR023213">
    <property type="entry name" value="CAT-like_dom_sf"/>
</dbReference>
<dbReference type="Proteomes" id="UP000317257">
    <property type="component" value="Unassembled WGS sequence"/>
</dbReference>
<proteinExistence type="predicted"/>
<dbReference type="PANTHER" id="PTHR28037:SF1">
    <property type="entry name" value="ALCOHOL O-ACETYLTRANSFERASE 1-RELATED"/>
    <property type="match status" value="1"/>
</dbReference>
<dbReference type="Pfam" id="PF07247">
    <property type="entry name" value="AATase"/>
    <property type="match status" value="1"/>
</dbReference>
<protein>
    <recommendedName>
        <fullName evidence="3">Alcohol acetyltransferase</fullName>
    </recommendedName>
</protein>
<organism evidence="1 2">
    <name type="scientific">Metarhizium rileyi (strain RCEF 4871)</name>
    <name type="common">Nomuraea rileyi</name>
    <dbReference type="NCBI Taxonomy" id="1649241"/>
    <lineage>
        <taxon>Eukaryota</taxon>
        <taxon>Fungi</taxon>
        <taxon>Dikarya</taxon>
        <taxon>Ascomycota</taxon>
        <taxon>Pezizomycotina</taxon>
        <taxon>Sordariomycetes</taxon>
        <taxon>Hypocreomycetidae</taxon>
        <taxon>Hypocreales</taxon>
        <taxon>Clavicipitaceae</taxon>
        <taxon>Metarhizium</taxon>
    </lineage>
</organism>
<dbReference type="InterPro" id="IPR010828">
    <property type="entry name" value="Atf2/Sli1-like"/>
</dbReference>
<dbReference type="Gene3D" id="3.30.559.10">
    <property type="entry name" value="Chloramphenicol acetyltransferase-like domain"/>
    <property type="match status" value="1"/>
</dbReference>
<gene>
    <name evidence="1" type="ORF">ED733_003147</name>
</gene>
<evidence type="ECO:0000313" key="2">
    <source>
        <dbReference type="Proteomes" id="UP000317257"/>
    </source>
</evidence>
<dbReference type="GO" id="GO:0008080">
    <property type="term" value="F:N-acetyltransferase activity"/>
    <property type="evidence" value="ECO:0007669"/>
    <property type="project" value="TreeGrafter"/>
</dbReference>
<reference evidence="2" key="1">
    <citation type="submission" date="2018-12" db="EMBL/GenBank/DDBJ databases">
        <title>The complete genome of Metarhizium rileyi, a key fungal pathogen of Lepidoptera.</title>
        <authorList>
            <person name="Binneck E."/>
            <person name="Lastra C.C.L."/>
            <person name="Sosa-Gomez D.R."/>
        </authorList>
    </citation>
    <scope>NUCLEOTIDE SEQUENCE [LARGE SCALE GENOMIC DNA]</scope>
    <source>
        <strain evidence="2">Cep018-CH2</strain>
    </source>
</reference>
<dbReference type="SUPFAM" id="SSF52777">
    <property type="entry name" value="CoA-dependent acyltransferases"/>
    <property type="match status" value="2"/>
</dbReference>
<name>A0A5C6G5I7_METRR</name>
<dbReference type="PANTHER" id="PTHR28037">
    <property type="entry name" value="ALCOHOL O-ACETYLTRANSFERASE 1-RELATED"/>
    <property type="match status" value="1"/>
</dbReference>
<sequence length="494" mass="53938">MGSQGETHAALRRLAPIELYSSVRHSMGLYLSVTVTCRYTAPSPGQRIDAALLYPALARVISAQPMLRVGIRGQDTNEAAYCHVKAMDLARHASFKTLDACACETMDQYNQQIALLQGWHHSQTWPNLDDIPPWCIVVVQPGTATGQDELSTVQDILFSFHHALLDGISGKLFHESLLRELNHQLHQEAANATSSRHLQLPDAPKLPEAQDHVITFTNSTSYLIRTLWNELGPSMLHASKPIPWHSKAIDFAMAYVTLTKAVDVPGPVVTKLLQACRDHHTTITGLFHALTLASLAARLPADKAPSFAATTPIGLRPFLGPSADPELKPLLRVLVTSYNHEFPPALVAQLRASSNADETTWRIAQRVKDELKARMATMPNDDINGLMKYNSDWFGFFKKKDGQPRPDSWEVSNIGVFPPSPDPGFAVSRVYFTNGAMVTGSPLALGLGSVAGGPLSVSISWQKDVVEQDLVDGLAGDLAQFVTRFGETGRFAAG</sequence>
<evidence type="ECO:0008006" key="3">
    <source>
        <dbReference type="Google" id="ProtNLM"/>
    </source>
</evidence>
<dbReference type="InterPro" id="IPR052058">
    <property type="entry name" value="Alcohol_O-acetyltransferase"/>
</dbReference>
<dbReference type="EMBL" id="SBHS01000037">
    <property type="protein sequence ID" value="TWU71778.1"/>
    <property type="molecule type" value="Genomic_DNA"/>
</dbReference>
<accession>A0A5C6G5I7</accession>